<dbReference type="GO" id="GO:0005634">
    <property type="term" value="C:nucleus"/>
    <property type="evidence" value="ECO:0007669"/>
    <property type="project" value="UniProtKB-SubCell"/>
</dbReference>
<evidence type="ECO:0000256" key="2">
    <source>
        <dbReference type="ARBA" id="ARBA00004123"/>
    </source>
</evidence>
<gene>
    <name evidence="9" type="ORF">QR680_018670</name>
</gene>
<dbReference type="GO" id="GO:0016579">
    <property type="term" value="P:protein deubiquitination"/>
    <property type="evidence" value="ECO:0007669"/>
    <property type="project" value="InterPro"/>
</dbReference>
<dbReference type="Proteomes" id="UP001175271">
    <property type="component" value="Unassembled WGS sequence"/>
</dbReference>
<dbReference type="InterPro" id="IPR001394">
    <property type="entry name" value="Peptidase_C19_UCH"/>
</dbReference>
<dbReference type="SMART" id="SM01114">
    <property type="entry name" value="CXC"/>
    <property type="match status" value="2"/>
</dbReference>
<feature type="domain" description="USP" evidence="7">
    <location>
        <begin position="513"/>
        <end position="835"/>
    </location>
</feature>
<proteinExistence type="inferred from homology"/>
<evidence type="ECO:0000259" key="7">
    <source>
        <dbReference type="PROSITE" id="PS50235"/>
    </source>
</evidence>
<comment type="catalytic activity">
    <reaction evidence="1">
        <text>Thiol-dependent hydrolysis of ester, thioester, amide, peptide and isopeptide bonds formed by the C-terminal Gly of ubiquitin (a 76-residue protein attached to proteins as an intracellular targeting signal).</text>
        <dbReference type="EC" id="3.4.19.12"/>
    </reaction>
</comment>
<dbReference type="InterPro" id="IPR028889">
    <property type="entry name" value="USP"/>
</dbReference>
<dbReference type="InterPro" id="IPR038765">
    <property type="entry name" value="Papain-like_cys_pep_sf"/>
</dbReference>
<feature type="compositionally biased region" description="Polar residues" evidence="6">
    <location>
        <begin position="107"/>
        <end position="129"/>
    </location>
</feature>
<dbReference type="InterPro" id="IPR033467">
    <property type="entry name" value="Tesmin/TSO1-like_CXC"/>
</dbReference>
<dbReference type="SUPFAM" id="SSF54001">
    <property type="entry name" value="Cysteine proteinases"/>
    <property type="match status" value="1"/>
</dbReference>
<protein>
    <recommendedName>
        <fullName evidence="4">ubiquitinyl hydrolase 1</fullName>
        <ecNumber evidence="4">3.4.19.12</ecNumber>
    </recommendedName>
</protein>
<dbReference type="EC" id="3.4.19.12" evidence="4"/>
<comment type="caution">
    <text evidence="9">The sequence shown here is derived from an EMBL/GenBank/DDBJ whole genome shotgun (WGS) entry which is preliminary data.</text>
</comment>
<accession>A0AA39HJY6</accession>
<dbReference type="GO" id="GO:0004843">
    <property type="term" value="F:cysteine-type deubiquitinase activity"/>
    <property type="evidence" value="ECO:0007669"/>
    <property type="project" value="UniProtKB-EC"/>
</dbReference>
<feature type="region of interest" description="Disordered" evidence="6">
    <location>
        <begin position="36"/>
        <end position="58"/>
    </location>
</feature>
<organism evidence="9 10">
    <name type="scientific">Steinernema hermaphroditum</name>
    <dbReference type="NCBI Taxonomy" id="289476"/>
    <lineage>
        <taxon>Eukaryota</taxon>
        <taxon>Metazoa</taxon>
        <taxon>Ecdysozoa</taxon>
        <taxon>Nematoda</taxon>
        <taxon>Chromadorea</taxon>
        <taxon>Rhabditida</taxon>
        <taxon>Tylenchina</taxon>
        <taxon>Panagrolaimomorpha</taxon>
        <taxon>Strongyloidoidea</taxon>
        <taxon>Steinernematidae</taxon>
        <taxon>Steinernema</taxon>
    </lineage>
</organism>
<dbReference type="Gene3D" id="3.90.70.10">
    <property type="entry name" value="Cysteine proteinases"/>
    <property type="match status" value="1"/>
</dbReference>
<feature type="region of interest" description="Disordered" evidence="6">
    <location>
        <begin position="106"/>
        <end position="129"/>
    </location>
</feature>
<dbReference type="EMBL" id="JAUCMV010000004">
    <property type="protein sequence ID" value="KAK0406586.1"/>
    <property type="molecule type" value="Genomic_DNA"/>
</dbReference>
<evidence type="ECO:0000256" key="5">
    <source>
        <dbReference type="ARBA" id="ARBA00023242"/>
    </source>
</evidence>
<dbReference type="InterPro" id="IPR050185">
    <property type="entry name" value="Ub_carboxyl-term_hydrolase"/>
</dbReference>
<dbReference type="AlphaFoldDB" id="A0AA39HJY6"/>
<dbReference type="PROSITE" id="PS51634">
    <property type="entry name" value="CRC"/>
    <property type="match status" value="1"/>
</dbReference>
<evidence type="ECO:0000256" key="6">
    <source>
        <dbReference type="SAM" id="MobiDB-lite"/>
    </source>
</evidence>
<dbReference type="PANTHER" id="PTHR21646">
    <property type="entry name" value="UBIQUITIN CARBOXYL-TERMINAL HYDROLASE"/>
    <property type="match status" value="1"/>
</dbReference>
<dbReference type="PROSITE" id="PS50235">
    <property type="entry name" value="USP_3"/>
    <property type="match status" value="1"/>
</dbReference>
<keyword evidence="10" id="KW-1185">Reference proteome</keyword>
<feature type="domain" description="CRC" evidence="8">
    <location>
        <begin position="268"/>
        <end position="383"/>
    </location>
</feature>
<evidence type="ECO:0000256" key="3">
    <source>
        <dbReference type="ARBA" id="ARBA00007267"/>
    </source>
</evidence>
<sequence>MEGEDNPERGIYSQLPSFEELFGGTELFTSEAVDTGGYHEMNFGNHAQEGESPPQDALNSTAFHQQLEALRSAQPGVAMIAAPIPLIIPESDQQLSGHPIEILGQEARSSAPQSSKSEPLMQQQQPQFSVSYPGSNFPDFPFFDQSFPPLLVPVAQVPYPLEARMPPTQVDVNSMNIGREMPRRQSSRPGLVTTQRNREFYRASSQSDTILAANFDSEPSAPPVSRGRHYSEHRARSEAQLNPALTYFAHYQKRAGTGPKSSSKTTGGKKPCHCSKSQCLKLYCECFAAGELCVGCCCKDCQNTADFPLERSRAVNQILQRNPNAFRPKITLENKGATDMERTHRTGCHCKKSNCLKNYCECYEAGVACTQRCKCKACNNTQAERVFRDDCRVKASPGLIGLTATRFMMEAARSATMMELSDDESDVASFPAVAEEEGPVNGPSTFLSDAVVESAATRCLAVAGRSPDPDQAEISVLNEFALCLQGVIDVTLSGRNVHDDFLDMLLPFHTTPMGRNGKYRRSARYFEKVREKPCKVEDDEWLFRSEVYVNGPSNNCTLLEEMETANDAIVPDDLRNLIKKYEGRFNNNEQQDAQEFLSFFLDELHEDLNRVVKKPYIEYSESVLQTHAEMGREAWENHRKREDSVVVDLAHLQVKHKRTCATCSTESVRFESAVSLTLELPEEEMFSPHISLLDCIEKHTSEELLGEDNAWFCLECQKMQEAKLKTDLWKLPKILILHLKRFRFCGNSNSKIESSVTFPLKGFKLLDNSEDETCVYDLVGVCTHVGSDVNRGHYTALVLRESCWYYISDRMITELHGLPDEVSSTQAYVLIYRRRGEEDPAQKKTIWI</sequence>
<evidence type="ECO:0000256" key="1">
    <source>
        <dbReference type="ARBA" id="ARBA00000707"/>
    </source>
</evidence>
<comment type="similarity">
    <text evidence="3">Belongs to the lin-54 family.</text>
</comment>
<comment type="subcellular location">
    <subcellularLocation>
        <location evidence="2">Nucleus</location>
    </subcellularLocation>
</comment>
<feature type="region of interest" description="Disordered" evidence="6">
    <location>
        <begin position="213"/>
        <end position="236"/>
    </location>
</feature>
<dbReference type="InterPro" id="IPR018200">
    <property type="entry name" value="USP_CS"/>
</dbReference>
<evidence type="ECO:0000313" key="9">
    <source>
        <dbReference type="EMBL" id="KAK0406586.1"/>
    </source>
</evidence>
<dbReference type="Pfam" id="PF03638">
    <property type="entry name" value="TCR"/>
    <property type="match status" value="2"/>
</dbReference>
<evidence type="ECO:0000256" key="4">
    <source>
        <dbReference type="ARBA" id="ARBA00012759"/>
    </source>
</evidence>
<dbReference type="Pfam" id="PF00443">
    <property type="entry name" value="UCH"/>
    <property type="match status" value="1"/>
</dbReference>
<keyword evidence="5" id="KW-0539">Nucleus</keyword>
<reference evidence="9" key="1">
    <citation type="submission" date="2023-06" db="EMBL/GenBank/DDBJ databases">
        <title>Genomic analysis of the entomopathogenic nematode Steinernema hermaphroditum.</title>
        <authorList>
            <person name="Schwarz E.M."/>
            <person name="Heppert J.K."/>
            <person name="Baniya A."/>
            <person name="Schwartz H.T."/>
            <person name="Tan C.-H."/>
            <person name="Antoshechkin I."/>
            <person name="Sternberg P.W."/>
            <person name="Goodrich-Blair H."/>
            <person name="Dillman A.R."/>
        </authorList>
    </citation>
    <scope>NUCLEOTIDE SEQUENCE</scope>
    <source>
        <strain evidence="9">PS9179</strain>
        <tissue evidence="9">Whole animal</tissue>
    </source>
</reference>
<evidence type="ECO:0000259" key="8">
    <source>
        <dbReference type="PROSITE" id="PS51634"/>
    </source>
</evidence>
<dbReference type="CDD" id="cd02674">
    <property type="entry name" value="Peptidase_C19R"/>
    <property type="match status" value="1"/>
</dbReference>
<dbReference type="InterPro" id="IPR005172">
    <property type="entry name" value="CRC"/>
</dbReference>
<name>A0AA39HJY6_9BILA</name>
<evidence type="ECO:0000313" key="10">
    <source>
        <dbReference type="Proteomes" id="UP001175271"/>
    </source>
</evidence>
<dbReference type="PROSITE" id="PS00973">
    <property type="entry name" value="USP_2"/>
    <property type="match status" value="1"/>
</dbReference>